<name>A0A169E435_9VIRU</name>
<proteinExistence type="predicted"/>
<protein>
    <submittedName>
        <fullName evidence="1">Uncharacterized protein</fullName>
    </submittedName>
</protein>
<dbReference type="EMBL" id="CP013282">
    <property type="protein sequence ID" value="AND28845.1"/>
    <property type="molecule type" value="Genomic_DNA"/>
</dbReference>
<organism evidence="1 2">
    <name type="scientific">Bacillus phage pGIL02</name>
    <dbReference type="NCBI Taxonomy" id="1768917"/>
    <lineage>
        <taxon>Viruses</taxon>
        <taxon>Varidnaviria</taxon>
        <taxon>Bamfordvirae</taxon>
        <taxon>Preplasmiviricota</taxon>
        <taxon>Prepoliviricotina</taxon>
        <taxon>Tectiliviricetes</taxon>
        <taxon>Kalamavirales</taxon>
        <taxon>Tectiviridae</taxon>
        <taxon>Betatectivirus</taxon>
        <taxon>Betatectivirus Bam35</taxon>
    </lineage>
</organism>
<evidence type="ECO:0000313" key="1">
    <source>
        <dbReference type="EMBL" id="AND28845.1"/>
    </source>
</evidence>
<evidence type="ECO:0000313" key="2">
    <source>
        <dbReference type="Proteomes" id="UP000243151"/>
    </source>
</evidence>
<gene>
    <name evidence="1" type="ORF">ATN07_34640</name>
</gene>
<dbReference type="Proteomes" id="UP000243151">
    <property type="component" value="Segment"/>
</dbReference>
<reference evidence="1 2" key="1">
    <citation type="journal article" date="2003" name="Microbiology">
        <title>pGIL01, a linear tectiviral plasmid prophage originating from Bacillus thuringiensis serovar israelensis.</title>
        <authorList>
            <person name="Verheust C."/>
            <person name="Jensen G."/>
            <person name="Mahillon J."/>
        </authorList>
    </citation>
    <scope>NUCLEOTIDE SEQUENCE [LARGE SCALE GENOMIC DNA]</scope>
    <source>
        <strain evidence="1 2">AM65-52</strain>
    </source>
</reference>
<accession>A0A169E435</accession>
<sequence length="91" mass="10756">MDYKRDNLNRHAFRALDKPVYEPSINLNVEFDEYLGSYALLVKHTAKQPKMVVADPIKEPWEKTRPNLQNEQIRREDFPQGYYFGNPIMGV</sequence>
<reference evidence="1 2" key="2">
    <citation type="journal article" date="2017" name="Res. Microbiol.">
        <title>Comparative genomics of extrachromosomal elements in Bacillus thuringiensis subsp. israelensis.</title>
        <authorList>
            <person name="Bolotin A."/>
            <person name="Gillis A."/>
            <person name="Sanchis V."/>
            <person name="Nielsen-LeRoux C."/>
            <person name="Mahillon J."/>
            <person name="Lereclus D."/>
            <person name="Sorokin A."/>
        </authorList>
    </citation>
    <scope>NUCLEOTIDE SEQUENCE [LARGE SCALE GENOMIC DNA]</scope>
    <source>
        <strain evidence="1 2">AM65-52</strain>
    </source>
</reference>